<organism evidence="5 6">
    <name type="scientific">Balaenoptera physalus</name>
    <name type="common">Fin whale</name>
    <name type="synonym">Balaena physalus</name>
    <dbReference type="NCBI Taxonomy" id="9770"/>
    <lineage>
        <taxon>Eukaryota</taxon>
        <taxon>Metazoa</taxon>
        <taxon>Chordata</taxon>
        <taxon>Craniata</taxon>
        <taxon>Vertebrata</taxon>
        <taxon>Euteleostomi</taxon>
        <taxon>Mammalia</taxon>
        <taxon>Eutheria</taxon>
        <taxon>Laurasiatheria</taxon>
        <taxon>Artiodactyla</taxon>
        <taxon>Whippomorpha</taxon>
        <taxon>Cetacea</taxon>
        <taxon>Mysticeti</taxon>
        <taxon>Balaenopteridae</taxon>
        <taxon>Balaenoptera</taxon>
    </lineage>
</organism>
<keyword evidence="2" id="KW-0040">ANK repeat</keyword>
<evidence type="ECO:0000256" key="2">
    <source>
        <dbReference type="ARBA" id="ARBA00023043"/>
    </source>
</evidence>
<feature type="non-terminal residue" evidence="5">
    <location>
        <position position="1"/>
    </location>
</feature>
<evidence type="ECO:0000259" key="4">
    <source>
        <dbReference type="Pfam" id="PF15898"/>
    </source>
</evidence>
<dbReference type="PANTHER" id="PTHR24179:SF18">
    <property type="entry name" value="PROTEIN PHOSPHATASE 1 REGULATORY SUBUNIT 12B"/>
    <property type="match status" value="1"/>
</dbReference>
<dbReference type="Gene3D" id="6.10.250.1820">
    <property type="match status" value="1"/>
</dbReference>
<keyword evidence="1" id="KW-0677">Repeat</keyword>
<feature type="domain" description="cGMP-dependent protein kinase interacting" evidence="4">
    <location>
        <begin position="11"/>
        <end position="114"/>
    </location>
</feature>
<comment type="caution">
    <text evidence="5">The sequence shown here is derived from an EMBL/GenBank/DDBJ whole genome shotgun (WGS) entry which is preliminary data.</text>
</comment>
<evidence type="ECO:0000256" key="1">
    <source>
        <dbReference type="ARBA" id="ARBA00022737"/>
    </source>
</evidence>
<dbReference type="GO" id="GO:0031672">
    <property type="term" value="C:A band"/>
    <property type="evidence" value="ECO:0007669"/>
    <property type="project" value="TreeGrafter"/>
</dbReference>
<name>A0A6A1QEK3_BALPH</name>
<dbReference type="InterPro" id="IPR051226">
    <property type="entry name" value="PP1_Regulatory_Subunit"/>
</dbReference>
<evidence type="ECO:0000313" key="5">
    <source>
        <dbReference type="EMBL" id="KAB0406568.1"/>
    </source>
</evidence>
<evidence type="ECO:0000256" key="3">
    <source>
        <dbReference type="SAM" id="MobiDB-lite"/>
    </source>
</evidence>
<dbReference type="AlphaFoldDB" id="A0A6A1QEK3"/>
<dbReference type="GO" id="GO:0019208">
    <property type="term" value="F:phosphatase regulator activity"/>
    <property type="evidence" value="ECO:0007669"/>
    <property type="project" value="TreeGrafter"/>
</dbReference>
<sequence length="124" mass="14397">WGPDSLFSLPQLYESALTENQKLKTKLREAQLELADVKSKLEKMAQKQDKTADRSSVLEMEKRERRALERKMSEMEEEMKNLHQLKQIQTLKQMNEQLQAENRALTRVVARLSEAIEGSDPQGL</sequence>
<protein>
    <recommendedName>
        <fullName evidence="4">cGMP-dependent protein kinase interacting domain-containing protein</fullName>
    </recommendedName>
</protein>
<gene>
    <name evidence="5" type="ORF">E2I00_010377</name>
</gene>
<proteinExistence type="predicted"/>
<dbReference type="GO" id="GO:0030018">
    <property type="term" value="C:Z disc"/>
    <property type="evidence" value="ECO:0007669"/>
    <property type="project" value="TreeGrafter"/>
</dbReference>
<dbReference type="Pfam" id="PF15898">
    <property type="entry name" value="PRKG1_interact"/>
    <property type="match status" value="1"/>
</dbReference>
<accession>A0A6A1QEK3</accession>
<feature type="compositionally biased region" description="Basic and acidic residues" evidence="3">
    <location>
        <begin position="42"/>
        <end position="53"/>
    </location>
</feature>
<dbReference type="PANTHER" id="PTHR24179">
    <property type="entry name" value="PROTEIN PHOSPHATASE 1 REGULATORY SUBUNIT 12"/>
    <property type="match status" value="1"/>
</dbReference>
<dbReference type="Proteomes" id="UP000437017">
    <property type="component" value="Unassembled WGS sequence"/>
</dbReference>
<dbReference type="EMBL" id="SGJD01000166">
    <property type="protein sequence ID" value="KAB0406568.1"/>
    <property type="molecule type" value="Genomic_DNA"/>
</dbReference>
<reference evidence="5 6" key="1">
    <citation type="journal article" date="2019" name="PLoS ONE">
        <title>Genomic analyses reveal an absence of contemporary introgressive admixture between fin whales and blue whales, despite known hybrids.</title>
        <authorList>
            <person name="Westbury M.V."/>
            <person name="Petersen B."/>
            <person name="Lorenzen E.D."/>
        </authorList>
    </citation>
    <scope>NUCLEOTIDE SEQUENCE [LARGE SCALE GENOMIC DNA]</scope>
    <source>
        <strain evidence="5">FinWhale-01</strain>
    </source>
</reference>
<dbReference type="GO" id="GO:0004857">
    <property type="term" value="F:enzyme inhibitor activity"/>
    <property type="evidence" value="ECO:0007669"/>
    <property type="project" value="TreeGrafter"/>
</dbReference>
<dbReference type="InterPro" id="IPR031775">
    <property type="entry name" value="PRKG1_interact"/>
</dbReference>
<dbReference type="OrthoDB" id="19014at2759"/>
<feature type="region of interest" description="Disordered" evidence="3">
    <location>
        <begin position="42"/>
        <end position="62"/>
    </location>
</feature>
<keyword evidence="6" id="KW-1185">Reference proteome</keyword>
<evidence type="ECO:0000313" key="6">
    <source>
        <dbReference type="Proteomes" id="UP000437017"/>
    </source>
</evidence>
<dbReference type="GO" id="GO:0019901">
    <property type="term" value="F:protein kinase binding"/>
    <property type="evidence" value="ECO:0007669"/>
    <property type="project" value="InterPro"/>
</dbReference>